<keyword evidence="1" id="KW-0614">Plasmid</keyword>
<sequence>MQASLIKRDHAYVSRGGSRQRIVTLVDRGVVSYSQRVFGILITRSEGLAEFAQWAYEDADLRRASAPEPGMP</sequence>
<organism evidence="1 2">
    <name type="scientific">Rhizobium grahamii</name>
    <dbReference type="NCBI Taxonomy" id="1120045"/>
    <lineage>
        <taxon>Bacteria</taxon>
        <taxon>Pseudomonadati</taxon>
        <taxon>Pseudomonadota</taxon>
        <taxon>Alphaproteobacteria</taxon>
        <taxon>Hyphomicrobiales</taxon>
        <taxon>Rhizobiaceae</taxon>
        <taxon>Rhizobium/Agrobacterium group</taxon>
        <taxon>Rhizobium</taxon>
    </lineage>
</organism>
<reference evidence="1 2" key="1">
    <citation type="submission" date="2019-08" db="EMBL/GenBank/DDBJ databases">
        <title>Prosopis cineraria nodule microbiome.</title>
        <authorList>
            <person name="Ali R."/>
            <person name="Chaluvadi S.R."/>
            <person name="Wang X."/>
        </authorList>
    </citation>
    <scope>NUCLEOTIDE SEQUENCE [LARGE SCALE GENOMIC DNA]</scope>
    <source>
        <strain evidence="1 2">BG7</strain>
        <plasmid evidence="1 2">unnamed</plasmid>
    </source>
</reference>
<dbReference type="Proteomes" id="UP000326881">
    <property type="component" value="Plasmid unnamed"/>
</dbReference>
<protein>
    <submittedName>
        <fullName evidence="1">Uncharacterized protein</fullName>
    </submittedName>
</protein>
<gene>
    <name evidence="1" type="ORF">FZ934_20775</name>
</gene>
<dbReference type="KEGG" id="rgr:FZ934_20775"/>
<accession>A0A5Q0CBI9</accession>
<proteinExistence type="predicted"/>
<dbReference type="RefSeq" id="WP_153272779.1">
    <property type="nucleotide sequence ID" value="NZ_CP043499.1"/>
</dbReference>
<dbReference type="OrthoDB" id="8400598at2"/>
<evidence type="ECO:0000313" key="1">
    <source>
        <dbReference type="EMBL" id="QFY62793.1"/>
    </source>
</evidence>
<dbReference type="AlphaFoldDB" id="A0A5Q0CBI9"/>
<keyword evidence="2" id="KW-1185">Reference proteome</keyword>
<dbReference type="EMBL" id="CP043499">
    <property type="protein sequence ID" value="QFY62793.1"/>
    <property type="molecule type" value="Genomic_DNA"/>
</dbReference>
<evidence type="ECO:0000313" key="2">
    <source>
        <dbReference type="Proteomes" id="UP000326881"/>
    </source>
</evidence>
<name>A0A5Q0CBI9_9HYPH</name>
<geneLocation type="plasmid" evidence="1 2">
    <name>unnamed</name>
</geneLocation>